<reference evidence="2" key="1">
    <citation type="submission" date="2020-07" db="EMBL/GenBank/DDBJ databases">
        <title>Huge and variable diversity of episymbiotic CPR bacteria and DPANN archaea in groundwater ecosystems.</title>
        <authorList>
            <person name="He C.Y."/>
            <person name="Keren R."/>
            <person name="Whittaker M."/>
            <person name="Farag I.F."/>
            <person name="Doudna J."/>
            <person name="Cate J.H.D."/>
            <person name="Banfield J.F."/>
        </authorList>
    </citation>
    <scope>NUCLEOTIDE SEQUENCE</scope>
    <source>
        <strain evidence="2">NC_groundwater_1664_Pr3_B-0.1um_52_9</strain>
    </source>
</reference>
<dbReference type="Proteomes" id="UP000807825">
    <property type="component" value="Unassembled WGS sequence"/>
</dbReference>
<evidence type="ECO:0000313" key="2">
    <source>
        <dbReference type="EMBL" id="MBI5247877.1"/>
    </source>
</evidence>
<organism evidence="2 3">
    <name type="scientific">Desulfomonile tiedjei</name>
    <dbReference type="NCBI Taxonomy" id="2358"/>
    <lineage>
        <taxon>Bacteria</taxon>
        <taxon>Pseudomonadati</taxon>
        <taxon>Thermodesulfobacteriota</taxon>
        <taxon>Desulfomonilia</taxon>
        <taxon>Desulfomonilales</taxon>
        <taxon>Desulfomonilaceae</taxon>
        <taxon>Desulfomonile</taxon>
    </lineage>
</organism>
<feature type="chain" id="PRO_5039150825" description="SH3 domain-containing protein" evidence="1">
    <location>
        <begin position="28"/>
        <end position="283"/>
    </location>
</feature>
<feature type="signal peptide" evidence="1">
    <location>
        <begin position="1"/>
        <end position="27"/>
    </location>
</feature>
<evidence type="ECO:0008006" key="4">
    <source>
        <dbReference type="Google" id="ProtNLM"/>
    </source>
</evidence>
<keyword evidence="1" id="KW-0732">Signal</keyword>
<dbReference type="AlphaFoldDB" id="A0A9D6UYB0"/>
<sequence length="283" mass="30387">MNAVLRTTGILVMALCLWVLQSGESTADPYTGPPIGPMTATIIAGDDQGGLMVRSSPSQDAPVLGVLAIGSRVINYPRFENGWVMLQSPMNGGWVRIDSLEAVRGVATVAGVDRPEMCLRIRTGPGVGYDMVGCARMNERLRLTGFWSQNNWIEIEGPLHGWVSSVQIRTNLNVAASSAPAPVATVVRETVVPVPYAYPVPRRYPAYYGYPSYRYSSYWYPNRGRSGYRYPYEYGGFRYRGSGVGVAVGPRGGVGVRVGPVGVGVGPGGGVAVRAGGVRVRVR</sequence>
<proteinExistence type="predicted"/>
<comment type="caution">
    <text evidence="2">The sequence shown here is derived from an EMBL/GenBank/DDBJ whole genome shotgun (WGS) entry which is preliminary data.</text>
</comment>
<dbReference type="EMBL" id="JACRDE010000005">
    <property type="protein sequence ID" value="MBI5247877.1"/>
    <property type="molecule type" value="Genomic_DNA"/>
</dbReference>
<evidence type="ECO:0000256" key="1">
    <source>
        <dbReference type="SAM" id="SignalP"/>
    </source>
</evidence>
<name>A0A9D6UYB0_9BACT</name>
<evidence type="ECO:0000313" key="3">
    <source>
        <dbReference type="Proteomes" id="UP000807825"/>
    </source>
</evidence>
<protein>
    <recommendedName>
        <fullName evidence="4">SH3 domain-containing protein</fullName>
    </recommendedName>
</protein>
<accession>A0A9D6UYB0</accession>
<gene>
    <name evidence="2" type="ORF">HY912_00140</name>
</gene>